<evidence type="ECO:0000313" key="8">
    <source>
        <dbReference type="EMBL" id="KGF72598.1"/>
    </source>
</evidence>
<evidence type="ECO:0000256" key="4">
    <source>
        <dbReference type="ARBA" id="ARBA00022777"/>
    </source>
</evidence>
<accession>A0A098TP56</accession>
<evidence type="ECO:0000256" key="3">
    <source>
        <dbReference type="ARBA" id="ARBA00022679"/>
    </source>
</evidence>
<dbReference type="Pfam" id="PF00512">
    <property type="entry name" value="HisKA"/>
    <property type="match status" value="1"/>
</dbReference>
<dbReference type="Gene3D" id="3.30.565.10">
    <property type="entry name" value="Histidine kinase-like ATPase, C-terminal domain"/>
    <property type="match status" value="1"/>
</dbReference>
<evidence type="ECO:0000256" key="5">
    <source>
        <dbReference type="ARBA" id="ARBA00023012"/>
    </source>
</evidence>
<dbReference type="SUPFAM" id="SSF47384">
    <property type="entry name" value="Homodimeric domain of signal transducing histidine kinase"/>
    <property type="match status" value="1"/>
</dbReference>
<dbReference type="SMART" id="SM00388">
    <property type="entry name" value="HisKA"/>
    <property type="match status" value="1"/>
</dbReference>
<reference evidence="8 9" key="1">
    <citation type="journal article" date="2014" name="Mol. Ecol.">
        <title>Evolution of Synechococcus.</title>
        <authorList>
            <person name="Dvorak P."/>
            <person name="Casamatta D."/>
            <person name="Hasler P."/>
            <person name="Poulickova A."/>
            <person name="Ondrej V."/>
            <person name="Sanges R."/>
        </authorList>
    </citation>
    <scope>NUCLEOTIDE SEQUENCE [LARGE SCALE GENOMIC DNA]</scope>
    <source>
        <strain evidence="8 9">CAUP A 1101</strain>
    </source>
</reference>
<organism evidence="8 9">
    <name type="scientific">Neosynechococcus sphagnicola sy1</name>
    <dbReference type="NCBI Taxonomy" id="1497020"/>
    <lineage>
        <taxon>Bacteria</taxon>
        <taxon>Bacillati</taxon>
        <taxon>Cyanobacteriota</taxon>
        <taxon>Cyanophyceae</taxon>
        <taxon>Neosynechococcales</taxon>
        <taxon>Neosynechococcaceae</taxon>
        <taxon>Neosynechococcus</taxon>
    </lineage>
</organism>
<dbReference type="AlphaFoldDB" id="A0A098TP56"/>
<comment type="catalytic activity">
    <reaction evidence="1">
        <text>ATP + protein L-histidine = ADP + protein N-phospho-L-histidine.</text>
        <dbReference type="EC" id="2.7.13.3"/>
    </reaction>
</comment>
<protein>
    <recommendedName>
        <fullName evidence="2">histidine kinase</fullName>
        <ecNumber evidence="2">2.7.13.3</ecNumber>
    </recommendedName>
</protein>
<dbReference type="PANTHER" id="PTHR43711">
    <property type="entry name" value="TWO-COMPONENT HISTIDINE KINASE"/>
    <property type="match status" value="1"/>
</dbReference>
<sequence>MFQDSNQTSCLATEETLWLVFAQDRTEQQQFVKELAAKNVDLLQMNRLKDEFLACISHELKSPLTAVLGLSTLLKEQMLGALNPRQLRYAHLIYQSGRQLMDVVNDILDLTRIETAQLELNLAPVNIVQVCDRALKQAQQHQSWTSEVADSQPSATSAQGRSQQTEGHDAGDIPLLSIAQAPVCILLEGQHLTVEMDMGLEMLVADELRLRQMLANLLSNAIKFTEPGGRDWPPGESLARVGCLHCLGHWHRHSRRQATPDLSEISTTGKSTHP</sequence>
<dbReference type="EC" id="2.7.13.3" evidence="2"/>
<name>A0A098TP56_9CYAN</name>
<comment type="caution">
    <text evidence="8">The sequence shown here is derived from an EMBL/GenBank/DDBJ whole genome shotgun (WGS) entry which is preliminary data.</text>
</comment>
<evidence type="ECO:0000256" key="1">
    <source>
        <dbReference type="ARBA" id="ARBA00000085"/>
    </source>
</evidence>
<feature type="region of interest" description="Disordered" evidence="6">
    <location>
        <begin position="142"/>
        <end position="169"/>
    </location>
</feature>
<dbReference type="PROSITE" id="PS50109">
    <property type="entry name" value="HIS_KIN"/>
    <property type="match status" value="1"/>
</dbReference>
<evidence type="ECO:0000256" key="2">
    <source>
        <dbReference type="ARBA" id="ARBA00012438"/>
    </source>
</evidence>
<dbReference type="CDD" id="cd00082">
    <property type="entry name" value="HisKA"/>
    <property type="match status" value="1"/>
</dbReference>
<dbReference type="InterPro" id="IPR005467">
    <property type="entry name" value="His_kinase_dom"/>
</dbReference>
<dbReference type="PANTHER" id="PTHR43711:SF31">
    <property type="entry name" value="HISTIDINE KINASE"/>
    <property type="match status" value="1"/>
</dbReference>
<dbReference type="EMBL" id="JJML01000023">
    <property type="protein sequence ID" value="KGF72598.1"/>
    <property type="molecule type" value="Genomic_DNA"/>
</dbReference>
<dbReference type="Gene3D" id="1.10.287.130">
    <property type="match status" value="1"/>
</dbReference>
<dbReference type="GO" id="GO:0000155">
    <property type="term" value="F:phosphorelay sensor kinase activity"/>
    <property type="evidence" value="ECO:0007669"/>
    <property type="project" value="InterPro"/>
</dbReference>
<keyword evidence="5" id="KW-0902">Two-component regulatory system</keyword>
<feature type="compositionally biased region" description="Polar residues" evidence="6">
    <location>
        <begin position="142"/>
        <end position="165"/>
    </location>
</feature>
<dbReference type="InterPro" id="IPR036890">
    <property type="entry name" value="HATPase_C_sf"/>
</dbReference>
<gene>
    <name evidence="8" type="ORF">DO97_07390</name>
</gene>
<feature type="domain" description="Histidine kinase" evidence="7">
    <location>
        <begin position="55"/>
        <end position="228"/>
    </location>
</feature>
<dbReference type="STRING" id="1497020.DO97_07390"/>
<evidence type="ECO:0000259" key="7">
    <source>
        <dbReference type="PROSITE" id="PS50109"/>
    </source>
</evidence>
<dbReference type="InterPro" id="IPR036097">
    <property type="entry name" value="HisK_dim/P_sf"/>
</dbReference>
<keyword evidence="3" id="KW-0808">Transferase</keyword>
<evidence type="ECO:0000313" key="9">
    <source>
        <dbReference type="Proteomes" id="UP000030170"/>
    </source>
</evidence>
<proteinExistence type="predicted"/>
<dbReference type="Proteomes" id="UP000030170">
    <property type="component" value="Unassembled WGS sequence"/>
</dbReference>
<dbReference type="InterPro" id="IPR050736">
    <property type="entry name" value="Sensor_HK_Regulatory"/>
</dbReference>
<evidence type="ECO:0000256" key="6">
    <source>
        <dbReference type="SAM" id="MobiDB-lite"/>
    </source>
</evidence>
<dbReference type="InterPro" id="IPR003661">
    <property type="entry name" value="HisK_dim/P_dom"/>
</dbReference>
<dbReference type="SUPFAM" id="SSF55874">
    <property type="entry name" value="ATPase domain of HSP90 chaperone/DNA topoisomerase II/histidine kinase"/>
    <property type="match status" value="1"/>
</dbReference>
<keyword evidence="9" id="KW-1185">Reference proteome</keyword>
<keyword evidence="4" id="KW-0418">Kinase</keyword>